<dbReference type="Proteomes" id="UP001276761">
    <property type="component" value="Unassembled WGS sequence"/>
</dbReference>
<dbReference type="RefSeq" id="WP_198350021.1">
    <property type="nucleotide sequence ID" value="NZ_JABASV010000012.1"/>
</dbReference>
<gene>
    <name evidence="1" type="ORF">SIL78_18890</name>
</gene>
<dbReference type="EMBL" id="JAWXXT010000002">
    <property type="protein sequence ID" value="MDX5979619.1"/>
    <property type="molecule type" value="Genomic_DNA"/>
</dbReference>
<proteinExistence type="predicted"/>
<dbReference type="AlphaFoldDB" id="A0AAJ2VSG3"/>
<accession>A0AAJ2VSG3</accession>
<name>A0AAJ2VSG3_9GAMM</name>
<reference evidence="1" key="1">
    <citation type="submission" date="2023-11" db="EMBL/GenBank/DDBJ databases">
        <title>MicrobeMod: A computational toolkit for identifying prokaryotic methylation and restriction-modification with nanopore sequencing.</title>
        <authorList>
            <person name="Crits-Christoph A."/>
            <person name="Kang S.C."/>
            <person name="Lee H."/>
            <person name="Ostrov N."/>
        </authorList>
    </citation>
    <scope>NUCLEOTIDE SEQUENCE</scope>
    <source>
        <strain evidence="1">ATCC BAA-953</strain>
    </source>
</reference>
<sequence>MESYIDAIEVHHATLEQLQALFECIMKESQAGSRSSHLAAIGAELAARGAEDLDLSA</sequence>
<evidence type="ECO:0000313" key="2">
    <source>
        <dbReference type="Proteomes" id="UP001276761"/>
    </source>
</evidence>
<protein>
    <submittedName>
        <fullName evidence="1">Uncharacterized protein</fullName>
    </submittedName>
</protein>
<evidence type="ECO:0000313" key="1">
    <source>
        <dbReference type="EMBL" id="MDX5979619.1"/>
    </source>
</evidence>
<organism evidence="1 2">
    <name type="scientific">Vreelandella alkaliphila</name>
    <dbReference type="NCBI Taxonomy" id="272774"/>
    <lineage>
        <taxon>Bacteria</taxon>
        <taxon>Pseudomonadati</taxon>
        <taxon>Pseudomonadota</taxon>
        <taxon>Gammaproteobacteria</taxon>
        <taxon>Oceanospirillales</taxon>
        <taxon>Halomonadaceae</taxon>
        <taxon>Vreelandella</taxon>
    </lineage>
</organism>
<comment type="caution">
    <text evidence="1">The sequence shown here is derived from an EMBL/GenBank/DDBJ whole genome shotgun (WGS) entry which is preliminary data.</text>
</comment>
<dbReference type="GeneID" id="303167607"/>